<name>A0A3G5A862_9VIRU</name>
<reference evidence="1" key="1">
    <citation type="submission" date="2018-10" db="EMBL/GenBank/DDBJ databases">
        <title>Hidden diversity of soil giant viruses.</title>
        <authorList>
            <person name="Schulz F."/>
            <person name="Alteio L."/>
            <person name="Goudeau D."/>
            <person name="Ryan E.M."/>
            <person name="Malmstrom R.R."/>
            <person name="Blanchard J."/>
            <person name="Woyke T."/>
        </authorList>
    </citation>
    <scope>NUCLEOTIDE SEQUENCE</scope>
    <source>
        <strain evidence="1">HYV1</strain>
    </source>
</reference>
<evidence type="ECO:0000313" key="1">
    <source>
        <dbReference type="EMBL" id="AYV83388.1"/>
    </source>
</evidence>
<proteinExistence type="predicted"/>
<protein>
    <submittedName>
        <fullName evidence="1">Uncharacterized protein</fullName>
    </submittedName>
</protein>
<organism evidence="1">
    <name type="scientific">Hyperionvirus sp</name>
    <dbReference type="NCBI Taxonomy" id="2487770"/>
    <lineage>
        <taxon>Viruses</taxon>
        <taxon>Varidnaviria</taxon>
        <taxon>Bamfordvirae</taxon>
        <taxon>Nucleocytoviricota</taxon>
        <taxon>Megaviricetes</taxon>
        <taxon>Imitervirales</taxon>
        <taxon>Mimiviridae</taxon>
        <taxon>Klosneuvirinae</taxon>
    </lineage>
</organism>
<gene>
    <name evidence="1" type="ORF">Hyperionvirus6_69</name>
</gene>
<accession>A0A3G5A862</accession>
<sequence length="206" mass="23457">MKCLLLLLTAGFANAIVPEIAGLIETIKTLSSTSQLTTSMVYDQSGFTEISNSLDYSRGEILKVNFDMLVRDWLNDPILGTIPEQYKKVLPVAMKEYSYQLVNTEYEKQKYELSFNNGNGLLFMFHILLSPSNAGDHALRYEKHVLVSKFKAAAPYVLITESDCDLLGCDLTTNFVYTEAKINDAHIKTILDMNMRMLQEFNRKRF</sequence>
<dbReference type="EMBL" id="MK072388">
    <property type="protein sequence ID" value="AYV83388.1"/>
    <property type="molecule type" value="Genomic_DNA"/>
</dbReference>